<dbReference type="STRING" id="155417.A0A4Q4SXU0"/>
<dbReference type="GO" id="GO:0004341">
    <property type="term" value="F:gluconolactonase activity"/>
    <property type="evidence" value="ECO:0007669"/>
    <property type="project" value="TreeGrafter"/>
</dbReference>
<dbReference type="PANTHER" id="PTHR10907:SF47">
    <property type="entry name" value="REGUCALCIN"/>
    <property type="match status" value="1"/>
</dbReference>
<dbReference type="GO" id="GO:0005509">
    <property type="term" value="F:calcium ion binding"/>
    <property type="evidence" value="ECO:0007669"/>
    <property type="project" value="TreeGrafter"/>
</dbReference>
<dbReference type="Pfam" id="PF08450">
    <property type="entry name" value="SGL"/>
    <property type="match status" value="1"/>
</dbReference>
<dbReference type="InterPro" id="IPR011042">
    <property type="entry name" value="6-blade_b-propeller_TolB-like"/>
</dbReference>
<dbReference type="OrthoDB" id="423498at2759"/>
<feature type="binding site" evidence="3">
    <location>
        <position position="208"/>
    </location>
    <ligand>
        <name>a divalent metal cation</name>
        <dbReference type="ChEBI" id="CHEBI:60240"/>
    </ligand>
</feature>
<dbReference type="Proteomes" id="UP000293360">
    <property type="component" value="Unassembled WGS sequence"/>
</dbReference>
<dbReference type="PANTHER" id="PTHR10907">
    <property type="entry name" value="REGUCALCIN"/>
    <property type="match status" value="1"/>
</dbReference>
<accession>A0A4Q4SXU0</accession>
<gene>
    <name evidence="5" type="ORF">DL764_009217</name>
</gene>
<keyword evidence="3" id="KW-0862">Zinc</keyword>
<feature type="binding site" evidence="3">
    <location>
        <position position="18"/>
    </location>
    <ligand>
        <name>a divalent metal cation</name>
        <dbReference type="ChEBI" id="CHEBI:60240"/>
    </ligand>
</feature>
<evidence type="ECO:0000313" key="5">
    <source>
        <dbReference type="EMBL" id="RYO85193.1"/>
    </source>
</evidence>
<feature type="binding site" evidence="3">
    <location>
        <position position="112"/>
    </location>
    <ligand>
        <name>substrate</name>
    </ligand>
</feature>
<evidence type="ECO:0000256" key="3">
    <source>
        <dbReference type="PIRSR" id="PIRSR605511-2"/>
    </source>
</evidence>
<keyword evidence="3" id="KW-0479">Metal-binding</keyword>
<comment type="cofactor">
    <cofactor evidence="3">
        <name>Zn(2+)</name>
        <dbReference type="ChEBI" id="CHEBI:29105"/>
    </cofactor>
    <text evidence="3">Binds 1 divalent metal cation per subunit.</text>
</comment>
<name>A0A4Q4SXU0_9PEZI</name>
<organism evidence="5 6">
    <name type="scientific">Monosporascus ibericus</name>
    <dbReference type="NCBI Taxonomy" id="155417"/>
    <lineage>
        <taxon>Eukaryota</taxon>
        <taxon>Fungi</taxon>
        <taxon>Dikarya</taxon>
        <taxon>Ascomycota</taxon>
        <taxon>Pezizomycotina</taxon>
        <taxon>Sordariomycetes</taxon>
        <taxon>Xylariomycetidae</taxon>
        <taxon>Xylariales</taxon>
        <taxon>Xylariales incertae sedis</taxon>
        <taxon>Monosporascus</taxon>
    </lineage>
</organism>
<dbReference type="Gene3D" id="2.120.10.30">
    <property type="entry name" value="TolB, C-terminal domain"/>
    <property type="match status" value="1"/>
</dbReference>
<dbReference type="InterPro" id="IPR005511">
    <property type="entry name" value="SMP-30"/>
</dbReference>
<comment type="caution">
    <text evidence="5">The sequence shown here is derived from an EMBL/GenBank/DDBJ whole genome shotgun (WGS) entry which is preliminary data.</text>
</comment>
<comment type="similarity">
    <text evidence="1">Belongs to the SMP-30/CGR1 family.</text>
</comment>
<dbReference type="InterPro" id="IPR013658">
    <property type="entry name" value="SGL"/>
</dbReference>
<reference evidence="5 6" key="1">
    <citation type="submission" date="2018-06" db="EMBL/GenBank/DDBJ databases">
        <title>Complete Genomes of Monosporascus.</title>
        <authorList>
            <person name="Robinson A.J."/>
            <person name="Natvig D.O."/>
        </authorList>
    </citation>
    <scope>NUCLEOTIDE SEQUENCE [LARGE SCALE GENOMIC DNA]</scope>
    <source>
        <strain evidence="5 6">CBS 110550</strain>
    </source>
</reference>
<evidence type="ECO:0000259" key="4">
    <source>
        <dbReference type="Pfam" id="PF08450"/>
    </source>
</evidence>
<protein>
    <recommendedName>
        <fullName evidence="4">SMP-30/Gluconolactonase/LRE-like region domain-containing protein</fullName>
    </recommendedName>
</protein>
<evidence type="ECO:0000256" key="2">
    <source>
        <dbReference type="PIRSR" id="PIRSR605511-1"/>
    </source>
</evidence>
<feature type="binding site" evidence="3">
    <location>
        <position position="110"/>
    </location>
    <ligand>
        <name>substrate</name>
    </ligand>
</feature>
<dbReference type="SUPFAM" id="SSF63829">
    <property type="entry name" value="Calcium-dependent phosphotriesterase"/>
    <property type="match status" value="1"/>
</dbReference>
<keyword evidence="6" id="KW-1185">Reference proteome</keyword>
<dbReference type="EMBL" id="QJNU01000821">
    <property type="protein sequence ID" value="RYO85193.1"/>
    <property type="molecule type" value="Genomic_DNA"/>
</dbReference>
<evidence type="ECO:0000313" key="6">
    <source>
        <dbReference type="Proteomes" id="UP000293360"/>
    </source>
</evidence>
<proteinExistence type="inferred from homology"/>
<sequence>MKEYTAQEWLPSQSGLGESPLYRGADDVFFFVDIKNKLVHTVPVSEGWAGKHTMQLDEPVTRLNVVAGRTDVLAVQTRLGFALLDPVNGTFERIADVHHDDDAGLDQKVRMNDGGIDGRGRWWANTMDENQQNKIGRLWCLENGKVKDVSSGERMAVPNGPVWSTDDKIMYVCNTAEGKIYQYDYDVETGAASNPRLFVQLEDGAQPDGMAVDVESHIWVAANSKGKVIRYSPAGTAVATVSVPGAKMTSCPAFGGNDMRTLFITSIADEGSTGNVYTAKVDVEGVPRNPFRSVGLGSIGSRDVLKPKP</sequence>
<dbReference type="AlphaFoldDB" id="A0A4Q4SXU0"/>
<dbReference type="PRINTS" id="PR01790">
    <property type="entry name" value="SMP30FAMILY"/>
</dbReference>
<evidence type="ECO:0000256" key="1">
    <source>
        <dbReference type="ARBA" id="ARBA00008853"/>
    </source>
</evidence>
<feature type="active site" description="Proton donor/acceptor" evidence="2">
    <location>
        <position position="208"/>
    </location>
</feature>
<feature type="domain" description="SMP-30/Gluconolactonase/LRE-like region" evidence="4">
    <location>
        <begin position="16"/>
        <end position="267"/>
    </location>
</feature>
<feature type="binding site" evidence="3">
    <location>
        <position position="159"/>
    </location>
    <ligand>
        <name>a divalent metal cation</name>
        <dbReference type="ChEBI" id="CHEBI:60240"/>
    </ligand>
</feature>